<dbReference type="Pfam" id="PF01253">
    <property type="entry name" value="SUI1"/>
    <property type="match status" value="1"/>
</dbReference>
<dbReference type="GO" id="GO:0003743">
    <property type="term" value="F:translation initiation factor activity"/>
    <property type="evidence" value="ECO:0007669"/>
    <property type="project" value="InterPro"/>
</dbReference>
<dbReference type="PROSITE" id="PS50296">
    <property type="entry name" value="SUI1"/>
    <property type="match status" value="1"/>
</dbReference>
<keyword evidence="3" id="KW-0648">Protein biosynthesis</keyword>
<dbReference type="CDD" id="cd11567">
    <property type="entry name" value="YciH_like"/>
    <property type="match status" value="1"/>
</dbReference>
<dbReference type="KEGG" id="psti:SOO65_10420"/>
<dbReference type="InterPro" id="IPR001950">
    <property type="entry name" value="SUI1"/>
</dbReference>
<dbReference type="SUPFAM" id="SSF55159">
    <property type="entry name" value="eIF1-like"/>
    <property type="match status" value="1"/>
</dbReference>
<accession>A0AAX4HUU5</accession>
<comment type="similarity">
    <text evidence="1">Belongs to the SUI1 family.</text>
</comment>
<dbReference type="RefSeq" id="WP_321400094.1">
    <property type="nucleotide sequence ID" value="NZ_CP139487.1"/>
</dbReference>
<evidence type="ECO:0000313" key="5">
    <source>
        <dbReference type="EMBL" id="WPU67168.1"/>
    </source>
</evidence>
<reference evidence="5 6" key="1">
    <citation type="submission" date="2023-11" db="EMBL/GenBank/DDBJ databases">
        <title>Peredibacter starrii A3.12.</title>
        <authorList>
            <person name="Mitchell R.J."/>
        </authorList>
    </citation>
    <scope>NUCLEOTIDE SEQUENCE [LARGE SCALE GENOMIC DNA]</scope>
    <source>
        <strain evidence="5 6">A3.12</strain>
    </source>
</reference>
<dbReference type="PANTHER" id="PTHR12789">
    <property type="entry name" value="DENSITY-REGULATED PROTEIN HOMOLOG"/>
    <property type="match status" value="1"/>
</dbReference>
<sequence length="116" mass="12966">MSDYELVYSDDPNFKKRCPKCGKYPCACPKAGDMVPSQHTLKIRLEKNSRGGKTVTVIFELPNNEAYFNDVQKKLKGLCGTGGSYKNNMIEIQGDHREKIKAHLEKLGFKVKLAGG</sequence>
<dbReference type="Proteomes" id="UP001324634">
    <property type="component" value="Chromosome"/>
</dbReference>
<dbReference type="GO" id="GO:0006417">
    <property type="term" value="P:regulation of translation"/>
    <property type="evidence" value="ECO:0007669"/>
    <property type="project" value="UniProtKB-KW"/>
</dbReference>
<dbReference type="AlphaFoldDB" id="A0AAX4HUU5"/>
<proteinExistence type="inferred from homology"/>
<organism evidence="5 6">
    <name type="scientific">Peredibacter starrii</name>
    <dbReference type="NCBI Taxonomy" id="28202"/>
    <lineage>
        <taxon>Bacteria</taxon>
        <taxon>Pseudomonadati</taxon>
        <taxon>Bdellovibrionota</taxon>
        <taxon>Bacteriovoracia</taxon>
        <taxon>Bacteriovoracales</taxon>
        <taxon>Bacteriovoracaceae</taxon>
        <taxon>Peredibacter</taxon>
    </lineage>
</organism>
<dbReference type="InterPro" id="IPR036877">
    <property type="entry name" value="SUI1_dom_sf"/>
</dbReference>
<evidence type="ECO:0000256" key="2">
    <source>
        <dbReference type="ARBA" id="ARBA00022845"/>
    </source>
</evidence>
<dbReference type="InterPro" id="IPR050318">
    <property type="entry name" value="DENR/SUI1_TIF"/>
</dbReference>
<gene>
    <name evidence="5" type="ORF">SOO65_10420</name>
</gene>
<dbReference type="GO" id="GO:0002188">
    <property type="term" value="P:translation reinitiation"/>
    <property type="evidence" value="ECO:0007669"/>
    <property type="project" value="TreeGrafter"/>
</dbReference>
<feature type="domain" description="SUI1" evidence="4">
    <location>
        <begin position="50"/>
        <end position="108"/>
    </location>
</feature>
<dbReference type="Gene3D" id="3.30.780.10">
    <property type="entry name" value="SUI1-like domain"/>
    <property type="match status" value="1"/>
</dbReference>
<dbReference type="GO" id="GO:0003729">
    <property type="term" value="F:mRNA binding"/>
    <property type="evidence" value="ECO:0007669"/>
    <property type="project" value="TreeGrafter"/>
</dbReference>
<evidence type="ECO:0000313" key="6">
    <source>
        <dbReference type="Proteomes" id="UP001324634"/>
    </source>
</evidence>
<dbReference type="InterPro" id="IPR005872">
    <property type="entry name" value="SUI1_arc_bac"/>
</dbReference>
<name>A0AAX4HUU5_9BACT</name>
<keyword evidence="6" id="KW-1185">Reference proteome</keyword>
<evidence type="ECO:0000256" key="1">
    <source>
        <dbReference type="ARBA" id="ARBA00005422"/>
    </source>
</evidence>
<dbReference type="EMBL" id="CP139487">
    <property type="protein sequence ID" value="WPU67168.1"/>
    <property type="molecule type" value="Genomic_DNA"/>
</dbReference>
<dbReference type="PANTHER" id="PTHR12789:SF0">
    <property type="entry name" value="DENSITY-REGULATED PROTEIN"/>
    <property type="match status" value="1"/>
</dbReference>
<evidence type="ECO:0000256" key="3">
    <source>
        <dbReference type="ARBA" id="ARBA00022917"/>
    </source>
</evidence>
<keyword evidence="2" id="KW-0810">Translation regulation</keyword>
<protein>
    <recommendedName>
        <fullName evidence="4">SUI1 domain-containing protein</fullName>
    </recommendedName>
</protein>
<dbReference type="GO" id="GO:0001731">
    <property type="term" value="P:formation of translation preinitiation complex"/>
    <property type="evidence" value="ECO:0007669"/>
    <property type="project" value="TreeGrafter"/>
</dbReference>
<dbReference type="PIRSF" id="PIRSF037511">
    <property type="entry name" value="Transl_init_SUI1_pro"/>
    <property type="match status" value="1"/>
</dbReference>
<evidence type="ECO:0000259" key="4">
    <source>
        <dbReference type="PROSITE" id="PS50296"/>
    </source>
</evidence>